<dbReference type="PANTHER" id="PTHR11614">
    <property type="entry name" value="PHOSPHOLIPASE-RELATED"/>
    <property type="match status" value="1"/>
</dbReference>
<sequence length="365" mass="40878">MNLQKALRSTQHPAAGTSVSELEFGPDELGEGFSYHYVEMGKDPDREAPVRFTLVRFQPAQDASGVELSQAEFSSRPAILLVHGMTDYFFQRHVAEYFTDLGYAVYGIDLRKCGRSWREGQTWHHVSKQRIYGEDLTIAAALITNAHPSLTVFGHSNGGLGVTMWASRLHHDAVDMPESPQATLFSRLDAVVLNSPWFGLQFNAMTRILINKVIPVVSHFRPNLQLKGGVNPINGVTLHTSEKGEWDYNLELKPVQARPKSITWLTGVATEIRNLQTGNYSTGLPTLLLCSDKHYFGRAVDERAYTSDVILKPSQMREQARNADPNTDVAVIKDGLHDIFLSRLPVRNEALAVTSDWLAHNRRSR</sequence>
<dbReference type="Proteomes" id="UP000635902">
    <property type="component" value="Unassembled WGS sequence"/>
</dbReference>
<dbReference type="InterPro" id="IPR022742">
    <property type="entry name" value="Hydrolase_4"/>
</dbReference>
<evidence type="ECO:0000313" key="3">
    <source>
        <dbReference type="EMBL" id="MBF4553424.1"/>
    </source>
</evidence>
<protein>
    <submittedName>
        <fullName evidence="3">Alpha/beta hydrolase</fullName>
    </submittedName>
</protein>
<dbReference type="GO" id="GO:0016787">
    <property type="term" value="F:hydrolase activity"/>
    <property type="evidence" value="ECO:0007669"/>
    <property type="project" value="UniProtKB-KW"/>
</dbReference>
<keyword evidence="4" id="KW-1185">Reference proteome</keyword>
<dbReference type="Gene3D" id="3.40.50.1820">
    <property type="entry name" value="alpha/beta hydrolase"/>
    <property type="match status" value="1"/>
</dbReference>
<reference evidence="3 4" key="1">
    <citation type="submission" date="2020-10" db="EMBL/GenBank/DDBJ databases">
        <title>Novel species in genus Corynebacterium.</title>
        <authorList>
            <person name="Zhang G."/>
        </authorList>
    </citation>
    <scope>NUCLEOTIDE SEQUENCE [LARGE SCALE GENOMIC DNA]</scope>
    <source>
        <strain evidence="3 4">DSM 45110</strain>
    </source>
</reference>
<keyword evidence="3" id="KW-0378">Hydrolase</keyword>
<evidence type="ECO:0000259" key="2">
    <source>
        <dbReference type="Pfam" id="PF12146"/>
    </source>
</evidence>
<comment type="caution">
    <text evidence="3">The sequence shown here is derived from an EMBL/GenBank/DDBJ whole genome shotgun (WGS) entry which is preliminary data.</text>
</comment>
<feature type="domain" description="Serine aminopeptidase S33" evidence="2">
    <location>
        <begin position="76"/>
        <end position="293"/>
    </location>
</feature>
<name>A0ABR9ZJL2_9CORY</name>
<evidence type="ECO:0000313" key="4">
    <source>
        <dbReference type="Proteomes" id="UP000635902"/>
    </source>
</evidence>
<dbReference type="SUPFAM" id="SSF53474">
    <property type="entry name" value="alpha/beta-Hydrolases"/>
    <property type="match status" value="1"/>
</dbReference>
<gene>
    <name evidence="3" type="ORF">IRY30_04925</name>
</gene>
<organism evidence="3 4">
    <name type="scientific">Corynebacterium suicordis DSM 45110</name>
    <dbReference type="NCBI Taxonomy" id="1121369"/>
    <lineage>
        <taxon>Bacteria</taxon>
        <taxon>Bacillati</taxon>
        <taxon>Actinomycetota</taxon>
        <taxon>Actinomycetes</taxon>
        <taxon>Mycobacteriales</taxon>
        <taxon>Corynebacteriaceae</taxon>
        <taxon>Corynebacterium</taxon>
    </lineage>
</organism>
<feature type="region of interest" description="Disordered" evidence="1">
    <location>
        <begin position="1"/>
        <end position="25"/>
    </location>
</feature>
<dbReference type="InterPro" id="IPR029058">
    <property type="entry name" value="AB_hydrolase_fold"/>
</dbReference>
<accession>A0ABR9ZJL2</accession>
<feature type="compositionally biased region" description="Polar residues" evidence="1">
    <location>
        <begin position="1"/>
        <end position="20"/>
    </location>
</feature>
<dbReference type="InterPro" id="IPR051044">
    <property type="entry name" value="MAG_DAG_Lipase"/>
</dbReference>
<evidence type="ECO:0000256" key="1">
    <source>
        <dbReference type="SAM" id="MobiDB-lite"/>
    </source>
</evidence>
<proteinExistence type="predicted"/>
<dbReference type="Pfam" id="PF12146">
    <property type="entry name" value="Hydrolase_4"/>
    <property type="match status" value="1"/>
</dbReference>
<dbReference type="EMBL" id="JADKMY010000001">
    <property type="protein sequence ID" value="MBF4553424.1"/>
    <property type="molecule type" value="Genomic_DNA"/>
</dbReference>